<name>A0A7W8DQW6_9BACT</name>
<evidence type="ECO:0000313" key="3">
    <source>
        <dbReference type="Proteomes" id="UP000534294"/>
    </source>
</evidence>
<dbReference type="RefSeq" id="WP_184209953.1">
    <property type="nucleotide sequence ID" value="NZ_JACHIF010000006.1"/>
</dbReference>
<organism evidence="2 3">
    <name type="scientific">Prosthecobacter dejongeii</name>
    <dbReference type="NCBI Taxonomy" id="48465"/>
    <lineage>
        <taxon>Bacteria</taxon>
        <taxon>Pseudomonadati</taxon>
        <taxon>Verrucomicrobiota</taxon>
        <taxon>Verrucomicrobiia</taxon>
        <taxon>Verrucomicrobiales</taxon>
        <taxon>Verrucomicrobiaceae</taxon>
        <taxon>Prosthecobacter</taxon>
    </lineage>
</organism>
<dbReference type="Pfam" id="PF17963">
    <property type="entry name" value="Big_9"/>
    <property type="match status" value="1"/>
</dbReference>
<evidence type="ECO:0000256" key="1">
    <source>
        <dbReference type="SAM" id="SignalP"/>
    </source>
</evidence>
<sequence>MAKNILPPCLLSLCWLVLTTLAPAAPGDVDVTFKGRAYGPIRSGQSVRATAVQPDGKIVIGGYFFDVNEDIRPFITRLNPDGSRDTPFETRIPIEPQAIAVLNDGKLLVAGAFASTDTTISKNTLYRLLPDSTIDTSFTPEILGGSINSILVYPNGRIMIGGTFLTVAGVARPYLARLEADGTLDESFNPSINARVYGMALQPDEKILIGGSFSWTRADTQVQRGIGRLNADGSVDSSFIATSSIVNNTVDPVTAFAFQPNGKVVIGGFFGRINGITRSRLAVLNTDGSLDSSAVYLNDTVLSIGAQADGRFIIGGDFYNFASQVPYNGIARIESTATLDSTFARNPLRTVSGVTLQNDGRVFLGLNRRGLQSSTAPNLITRLENSPASETLTTTGGTTINWLRGGSSPAVAYTTFELSTDAGVTWTHLGSGIRVTGGWEMNGLSLPASGLVRARGRTYSGHYNGSSGLVEQVCSLDLTTPQMVIEDPAGAVLPSTNASFDFLNERFVAKTFKVRNTGLAPLSLKSLRCPSSLIILETSGLPGLLWPGQEASFTATFRPSRPEALSSSFEIHSNDPNTPIFSVHLSGQGALGRNTNIKNVYAQLSNPYSSPNYTDSTVSPVRKLYTISLPYKAYSLALRLETEDHVDQINSNGTPLSKKSYETEYYELPIIFTGNIQTVDLEVVALDGVTKQTYRILLARRPPIAGDLDFAYASDAAQHKTHSSLSITPDGSLVSPSTTEPYLKKINATGALESAFNPDFLSSDQVNGIQQLDNGDYLIFGNLSLFNGSYRTPVALLNREGQLLPDFRPMGVASSEVFCALRQPDGKILVGGENLAIPGKSLGRLIRFLPDGSLDSDFRPNFNGLVEALALDDSGHIVVGGSFTEVNGASASYLVRLNIDGSKHIEEPINFVYGSSGVSIIERAASGKWMIAGNFAIIAGTFRSGLARLNADWTLDPEFSSAEGYPKSIALQADGSLWMTQNNYNLPLVQLNSTGTRLASPKITGYVPYNLALTQNGQVMLNGHFSEINDIPREGLSRLHNVPATQELTVPNASRIQWLRGGSSPEARRVFFELSTDQGGTWTKLSEGTRITGGWEATGLHLPQAGRIRARAVVGSGYNNKSSGLVETISPDFQFAAPAMVVQVDDETLPSGAEVAFDEVGLKTGVETRTLQLTNTGGSSLLNIRAQLTGAAANQFLIRSQPSTELFPEDGSTVIVEFRPTKAGDKSATLEIVSNDPTTPVFSLNLTGSGTKAILSKVTTLAVADLTGASVTLKGVVDPQGAAQTVIFEYGLTAQLGQQVVAQPGTIAEGEGATEVQAALTTLSPHTRYFYRIRSSGTLGSAAGKILTFTTLNAVPVGAPDQFIVVYGSNGRLPVLSNDQDPDGDAFSLNTVSALIPSEVGSVRKVGEEIVFTANNPFHAVPASFTYTLKDAWGGVSAPVEVNIFQNEAILSGPSNVSAVAQTLYINVRTEGIWSVTQAPAWLRPLQSAGAGNGSAIFDLQANVGKTSRTGVIKIGHSFFTLIQSAAAVPEGPPIIFAPDELYPVARVARYFELFFPTQNLPAIFTVKNLPPGLTIDHEGWIRGIPTKAGRYDLQIQARNAAGSSVATNSFTLEVEPLSEALIGAYEGYFVPSNPEDLGLSGRYQFQVTPSGSYTGKIFFGSKSVPMKGLIESASNETGSFTIRQRFQSAATVADRVQLNVTPTGVVMTLDSEYSAPPPITNQGWKIPWNGKDVQAAAYVGLHTFKISSGAFIAYLPRGDGFGSVSITAKTGAARLVGRLPDGTAFTTATFAGAASGSNQQSQVLLYQSLYKDRGFFGGVLTLVPGTTPAENTVYGNAVWVKQPVDPKTKDVVYPQGIRHPYLILSGSALPRVAAGGVVMGVPNGTPQNAELRFQYGGLAAEETLAVTLSNPSAKGVTQKAVVLAGENATATLPKVDATTGLFNGELSLPGPVKALDRKVAFMGQLVRIGTETRGYGFFLLPQLPAEGETLKTAPQLSGQVILSPAEGEE</sequence>
<feature type="chain" id="PRO_5030607542" evidence="1">
    <location>
        <begin position="25"/>
        <end position="2010"/>
    </location>
</feature>
<dbReference type="InterPro" id="IPR013431">
    <property type="entry name" value="Delta_60_rpt"/>
</dbReference>
<dbReference type="SUPFAM" id="SSF63829">
    <property type="entry name" value="Calcium-dependent phosphotriesterase"/>
    <property type="match status" value="2"/>
</dbReference>
<proteinExistence type="predicted"/>
<reference evidence="2 3" key="1">
    <citation type="submission" date="2020-08" db="EMBL/GenBank/DDBJ databases">
        <title>Genomic Encyclopedia of Type Strains, Phase IV (KMG-IV): sequencing the most valuable type-strain genomes for metagenomic binning, comparative biology and taxonomic classification.</title>
        <authorList>
            <person name="Goeker M."/>
        </authorList>
    </citation>
    <scope>NUCLEOTIDE SEQUENCE [LARGE SCALE GENOMIC DNA]</scope>
    <source>
        <strain evidence="2 3">DSM 12251</strain>
    </source>
</reference>
<gene>
    <name evidence="2" type="ORF">HNQ64_003072</name>
</gene>
<keyword evidence="3" id="KW-1185">Reference proteome</keyword>
<dbReference type="Pfam" id="PF17164">
    <property type="entry name" value="DUF5122"/>
    <property type="match status" value="9"/>
</dbReference>
<evidence type="ECO:0000313" key="2">
    <source>
        <dbReference type="EMBL" id="MBB5038807.1"/>
    </source>
</evidence>
<keyword evidence="1" id="KW-0732">Signal</keyword>
<dbReference type="Gene3D" id="2.80.10.50">
    <property type="match status" value="5"/>
</dbReference>
<dbReference type="NCBIfam" id="NF012200">
    <property type="entry name" value="choice_anch_D"/>
    <property type="match status" value="1"/>
</dbReference>
<dbReference type="InterPro" id="IPR013783">
    <property type="entry name" value="Ig-like_fold"/>
</dbReference>
<dbReference type="EMBL" id="JACHIF010000006">
    <property type="protein sequence ID" value="MBB5038807.1"/>
    <property type="molecule type" value="Genomic_DNA"/>
</dbReference>
<accession>A0A7W8DQW6</accession>
<dbReference type="Proteomes" id="UP000534294">
    <property type="component" value="Unassembled WGS sequence"/>
</dbReference>
<protein>
    <submittedName>
        <fullName evidence="2">Putative delta-60 repeat protein</fullName>
    </submittedName>
</protein>
<dbReference type="Gene3D" id="2.60.40.10">
    <property type="entry name" value="Immunoglobulins"/>
    <property type="match status" value="4"/>
</dbReference>
<feature type="signal peptide" evidence="1">
    <location>
        <begin position="1"/>
        <end position="24"/>
    </location>
</feature>
<comment type="caution">
    <text evidence="2">The sequence shown here is derived from an EMBL/GenBank/DDBJ whole genome shotgun (WGS) entry which is preliminary data.</text>
</comment>
<dbReference type="NCBIfam" id="TIGR02608">
    <property type="entry name" value="delta_60_rpt"/>
    <property type="match status" value="6"/>
</dbReference>